<dbReference type="RefSeq" id="WP_180233639.1">
    <property type="nucleotide sequence ID" value="NZ_NUIQ01000339.1"/>
</dbReference>
<organism evidence="1 2">
    <name type="scientific">Bacillus cereus</name>
    <dbReference type="NCBI Taxonomy" id="1396"/>
    <lineage>
        <taxon>Bacteria</taxon>
        <taxon>Bacillati</taxon>
        <taxon>Bacillota</taxon>
        <taxon>Bacilli</taxon>
        <taxon>Bacillales</taxon>
        <taxon>Bacillaceae</taxon>
        <taxon>Bacillus</taxon>
        <taxon>Bacillus cereus group</taxon>
    </lineage>
</organism>
<feature type="non-terminal residue" evidence="1">
    <location>
        <position position="1"/>
    </location>
</feature>
<sequence>DFNGLGTFSHVYVHNPYWTHKIKINSVTPTAYKDPSNDLPDLYINVAPVGGGRYAGERLWMKENASLQVAHRVNFGGDQKTAN</sequence>
<proteinExistence type="predicted"/>
<dbReference type="AlphaFoldDB" id="A0A9X7C5L3"/>
<dbReference type="EMBL" id="NUIQ01000339">
    <property type="protein sequence ID" value="PGO61355.1"/>
    <property type="molecule type" value="Genomic_DNA"/>
</dbReference>
<protein>
    <submittedName>
        <fullName evidence="1">Uncharacterized protein</fullName>
    </submittedName>
</protein>
<reference evidence="1 2" key="1">
    <citation type="submission" date="2017-09" db="EMBL/GenBank/DDBJ databases">
        <title>Large-scale bioinformatics analysis of Bacillus genomes uncovers conserved roles of natural products in bacterial physiology.</title>
        <authorList>
            <consortium name="Agbiome Team Llc"/>
            <person name="Bleich R.M."/>
            <person name="Grubbs K.J."/>
            <person name="Santa Maria K.C."/>
            <person name="Allen S.E."/>
            <person name="Farag S."/>
            <person name="Shank E.A."/>
            <person name="Bowers A."/>
        </authorList>
    </citation>
    <scope>NUCLEOTIDE SEQUENCE [LARGE SCALE GENOMIC DNA]</scope>
    <source>
        <strain evidence="1 2">AFS049141</strain>
    </source>
</reference>
<name>A0A9X7C5L3_BACCE</name>
<dbReference type="Proteomes" id="UP000223834">
    <property type="component" value="Unassembled WGS sequence"/>
</dbReference>
<gene>
    <name evidence="1" type="ORF">CN980_29565</name>
</gene>
<feature type="non-terminal residue" evidence="1">
    <location>
        <position position="83"/>
    </location>
</feature>
<comment type="caution">
    <text evidence="1">The sequence shown here is derived from an EMBL/GenBank/DDBJ whole genome shotgun (WGS) entry which is preliminary data.</text>
</comment>
<evidence type="ECO:0000313" key="2">
    <source>
        <dbReference type="Proteomes" id="UP000223834"/>
    </source>
</evidence>
<accession>A0A9X7C5L3</accession>
<evidence type="ECO:0000313" key="1">
    <source>
        <dbReference type="EMBL" id="PGO61355.1"/>
    </source>
</evidence>